<comment type="caution">
    <text evidence="1">The sequence shown here is derived from an EMBL/GenBank/DDBJ whole genome shotgun (WGS) entry which is preliminary data.</text>
</comment>
<reference evidence="1 2" key="1">
    <citation type="journal article" date="2021" name="Nat. Commun.">
        <title>Genetic determinants of endophytism in the Arabidopsis root mycobiome.</title>
        <authorList>
            <person name="Mesny F."/>
            <person name="Miyauchi S."/>
            <person name="Thiergart T."/>
            <person name="Pickel B."/>
            <person name="Atanasova L."/>
            <person name="Karlsson M."/>
            <person name="Huettel B."/>
            <person name="Barry K.W."/>
            <person name="Haridas S."/>
            <person name="Chen C."/>
            <person name="Bauer D."/>
            <person name="Andreopoulos W."/>
            <person name="Pangilinan J."/>
            <person name="LaButti K."/>
            <person name="Riley R."/>
            <person name="Lipzen A."/>
            <person name="Clum A."/>
            <person name="Drula E."/>
            <person name="Henrissat B."/>
            <person name="Kohler A."/>
            <person name="Grigoriev I.V."/>
            <person name="Martin F.M."/>
            <person name="Hacquard S."/>
        </authorList>
    </citation>
    <scope>NUCLEOTIDE SEQUENCE [LARGE SCALE GENOMIC DNA]</scope>
    <source>
        <strain evidence="1 2">MPI-SDFR-AT-0079</strain>
    </source>
</reference>
<evidence type="ECO:0000313" key="2">
    <source>
        <dbReference type="Proteomes" id="UP000724584"/>
    </source>
</evidence>
<dbReference type="Proteomes" id="UP000724584">
    <property type="component" value="Unassembled WGS sequence"/>
</dbReference>
<proteinExistence type="predicted"/>
<sequence>MDARRRQILEWICTGKHIIQTDYDKPASDPSHRSADDATRSADDATRSAHDDATHMSTSSSSDIPDEMIGADHDLLIPSSADIDRVFHDGRATWACFAKLAEALPLHAFPAEFTSISIMLKDVPALPDNLPRRGFIVGRPLWHIPDPDRTHDTDKPEWDLQYAYGVRKFFHLSYPRPIQCHVYSQHSQHSQPTIPGHTLLTAQRGLSFLTMCWSYILSVRILELQGSKPVYSRFSLLPVSAKTFRPTAGEVVLNLGASASRRSVRWLCAVLSPKPGWLAESGEFPPWAAFCACDRPLVVVTADGVAGFVRKESPPSSAEATELLIEFCRLYGLLEPGHKHKGQTSNLPPPTAAFLAALALPFYRNVGLQPQFPIASLGKPIPQSTESAEHTIATIRRYIADLRYYMVLSMHPSSIGSIIWSIFWQPDIEANLVSPWLASISTTINPILESRNLYLLAKVFALRRPRVALWWLGIFLLGDFAILDRISRYLNTLEERWGFGSMALPDITVAAWTGSPQSFLDSEPTPNGRGPKGQVSRAGVLRHRYNFRLQEEVYLSWRPFGYTAKELLEPDLWPWLERGCVREYSHWAWYIKRGNDVLRDIQLGFRRDTDRFVPDVPDRLKTYSARRRAGHDSVIKLEPSKTSTLRMIDSYVEDVCGDRDACILAMPGAMSHPWLKDWRGLE</sequence>
<organism evidence="1 2">
    <name type="scientific">Chaetomium tenue</name>
    <dbReference type="NCBI Taxonomy" id="1854479"/>
    <lineage>
        <taxon>Eukaryota</taxon>
        <taxon>Fungi</taxon>
        <taxon>Dikarya</taxon>
        <taxon>Ascomycota</taxon>
        <taxon>Pezizomycotina</taxon>
        <taxon>Sordariomycetes</taxon>
        <taxon>Sordariomycetidae</taxon>
        <taxon>Sordariales</taxon>
        <taxon>Chaetomiaceae</taxon>
        <taxon>Chaetomium</taxon>
    </lineage>
</organism>
<keyword evidence="2" id="KW-1185">Reference proteome</keyword>
<accession>A0ACB7P1Z7</accession>
<evidence type="ECO:0000313" key="1">
    <source>
        <dbReference type="EMBL" id="KAH6623924.1"/>
    </source>
</evidence>
<dbReference type="EMBL" id="JAGIZQ010000006">
    <property type="protein sequence ID" value="KAH6623924.1"/>
    <property type="molecule type" value="Genomic_DNA"/>
</dbReference>
<protein>
    <submittedName>
        <fullName evidence="1">Uncharacterized protein</fullName>
    </submittedName>
</protein>
<name>A0ACB7P1Z7_9PEZI</name>
<gene>
    <name evidence="1" type="ORF">F5144DRAFT_540561</name>
</gene>